<dbReference type="InterPro" id="IPR006558">
    <property type="entry name" value="LamG-like"/>
</dbReference>
<dbReference type="AlphaFoldDB" id="A0A841ECW2"/>
<dbReference type="SUPFAM" id="SSF49299">
    <property type="entry name" value="PKD domain"/>
    <property type="match status" value="1"/>
</dbReference>
<evidence type="ECO:0000313" key="5">
    <source>
        <dbReference type="EMBL" id="MBB6001967.1"/>
    </source>
</evidence>
<dbReference type="PANTHER" id="PTHR42535:SF2">
    <property type="entry name" value="CHROMOSOME UNDETERMINED SCAFFOLD_146, WHOLE GENOME SHOTGUN SEQUENCE"/>
    <property type="match status" value="1"/>
</dbReference>
<feature type="domain" description="LamG-like jellyroll fold" evidence="4">
    <location>
        <begin position="85"/>
        <end position="227"/>
    </location>
</feature>
<keyword evidence="1 3" id="KW-0732">Signal</keyword>
<feature type="chain" id="PRO_5032324265" evidence="3">
    <location>
        <begin position="21"/>
        <end position="403"/>
    </location>
</feature>
<dbReference type="PANTHER" id="PTHR42535">
    <property type="entry name" value="OOKINETE PROTEIN, PUTATIVE-RELATED"/>
    <property type="match status" value="1"/>
</dbReference>
<dbReference type="Proteomes" id="UP000524404">
    <property type="component" value="Unassembled WGS sequence"/>
</dbReference>
<dbReference type="Gene3D" id="2.60.120.200">
    <property type="match status" value="1"/>
</dbReference>
<dbReference type="InterPro" id="IPR035986">
    <property type="entry name" value="PKD_dom_sf"/>
</dbReference>
<dbReference type="SUPFAM" id="SSF49899">
    <property type="entry name" value="Concanavalin A-like lectins/glucanases"/>
    <property type="match status" value="1"/>
</dbReference>
<dbReference type="GO" id="GO:0005975">
    <property type="term" value="P:carbohydrate metabolic process"/>
    <property type="evidence" value="ECO:0007669"/>
    <property type="project" value="UniProtKB-ARBA"/>
</dbReference>
<dbReference type="GO" id="GO:0004553">
    <property type="term" value="F:hydrolase activity, hydrolyzing O-glycosyl compounds"/>
    <property type="evidence" value="ECO:0007669"/>
    <property type="project" value="UniProtKB-ARBA"/>
</dbReference>
<evidence type="ECO:0000256" key="3">
    <source>
        <dbReference type="SAM" id="SignalP"/>
    </source>
</evidence>
<dbReference type="InterPro" id="IPR013783">
    <property type="entry name" value="Ig-like_fold"/>
</dbReference>
<organism evidence="5 6">
    <name type="scientific">Arcicella rosea</name>
    <dbReference type="NCBI Taxonomy" id="502909"/>
    <lineage>
        <taxon>Bacteria</taxon>
        <taxon>Pseudomonadati</taxon>
        <taxon>Bacteroidota</taxon>
        <taxon>Cytophagia</taxon>
        <taxon>Cytophagales</taxon>
        <taxon>Flectobacillaceae</taxon>
        <taxon>Arcicella</taxon>
    </lineage>
</organism>
<protein>
    <submittedName>
        <fullName evidence="5">Gliding motility-associated-like protein</fullName>
    </submittedName>
</protein>
<dbReference type="NCBIfam" id="TIGR04131">
    <property type="entry name" value="Bac_Flav_CTERM"/>
    <property type="match status" value="1"/>
</dbReference>
<dbReference type="EMBL" id="JACHKT010000003">
    <property type="protein sequence ID" value="MBB6001967.1"/>
    <property type="molecule type" value="Genomic_DNA"/>
</dbReference>
<dbReference type="InterPro" id="IPR013320">
    <property type="entry name" value="ConA-like_dom_sf"/>
</dbReference>
<evidence type="ECO:0000256" key="2">
    <source>
        <dbReference type="ARBA" id="ARBA00023157"/>
    </source>
</evidence>
<gene>
    <name evidence="5" type="ORF">HNP25_000616</name>
</gene>
<keyword evidence="6" id="KW-1185">Reference proteome</keyword>
<dbReference type="Gene3D" id="2.60.40.10">
    <property type="entry name" value="Immunoglobulins"/>
    <property type="match status" value="1"/>
</dbReference>
<evidence type="ECO:0000313" key="6">
    <source>
        <dbReference type="Proteomes" id="UP000524404"/>
    </source>
</evidence>
<evidence type="ECO:0000256" key="1">
    <source>
        <dbReference type="ARBA" id="ARBA00022729"/>
    </source>
</evidence>
<dbReference type="Pfam" id="PF13585">
    <property type="entry name" value="CHU_C"/>
    <property type="match status" value="1"/>
</dbReference>
<accession>A0A841ECW2</accession>
<dbReference type="SMART" id="SM00560">
    <property type="entry name" value="LamGL"/>
    <property type="match status" value="1"/>
</dbReference>
<sequence>MKKVNNILLLLILFSTSAIGQINLKNGLVGCYPFNANAKDESGNNNNGIVNGAVLTVDRFGNPNSAYRFDGYSFIDLPDNKFSFDNYSYAMWVFVSDIPTSGNSYRMIAIGGACGDQTLALSYNYFNAVGFDFGVYNKPALANTPLAIGTLPEIGKWYHLTAVRDDLTLNLYINGVLAKSVSSNNTKPYYGCDAVEKARFGIRNGGVQGFKGALDDIHLYNRPLNAAEVKALYDGNTPPTITITSNSASPCGGDKITFTANGGNATSKYLWKIDDVTQTSSSKNLDYTPTKKTGDYQIKVAVEVTDGEPCFPQDPSKKEEIFTVKDCVESDKILIPNAFSPNSDGVNDTWEIHGIKNNPDVIVEIYDRWGELIFYSKGYSTPWDGTYKNSPLNEGYLCLCGKI</sequence>
<name>A0A841ECW2_9BACT</name>
<reference evidence="5 6" key="1">
    <citation type="submission" date="2020-08" db="EMBL/GenBank/DDBJ databases">
        <title>Functional genomics of gut bacteria from endangered species of beetles.</title>
        <authorList>
            <person name="Carlos-Shanley C."/>
        </authorList>
    </citation>
    <scope>NUCLEOTIDE SEQUENCE [LARGE SCALE GENOMIC DNA]</scope>
    <source>
        <strain evidence="5 6">S00070</strain>
    </source>
</reference>
<dbReference type="InterPro" id="IPR026341">
    <property type="entry name" value="T9SS_type_B"/>
</dbReference>
<keyword evidence="2" id="KW-1015">Disulfide bond</keyword>
<dbReference type="Pfam" id="PF13385">
    <property type="entry name" value="Laminin_G_3"/>
    <property type="match status" value="1"/>
</dbReference>
<evidence type="ECO:0000259" key="4">
    <source>
        <dbReference type="SMART" id="SM00560"/>
    </source>
</evidence>
<proteinExistence type="predicted"/>
<feature type="signal peptide" evidence="3">
    <location>
        <begin position="1"/>
        <end position="20"/>
    </location>
</feature>
<dbReference type="RefSeq" id="WP_184130062.1">
    <property type="nucleotide sequence ID" value="NZ_JACHKT010000003.1"/>
</dbReference>
<comment type="caution">
    <text evidence="5">The sequence shown here is derived from an EMBL/GenBank/DDBJ whole genome shotgun (WGS) entry which is preliminary data.</text>
</comment>